<dbReference type="Proteomes" id="UP000314294">
    <property type="component" value="Unassembled WGS sequence"/>
</dbReference>
<accession>A0A4Z2J946</accession>
<protein>
    <submittedName>
        <fullName evidence="2">Uncharacterized protein</fullName>
    </submittedName>
</protein>
<keyword evidence="3" id="KW-1185">Reference proteome</keyword>
<evidence type="ECO:0000256" key="1">
    <source>
        <dbReference type="SAM" id="MobiDB-lite"/>
    </source>
</evidence>
<comment type="caution">
    <text evidence="2">The sequence shown here is derived from an EMBL/GenBank/DDBJ whole genome shotgun (WGS) entry which is preliminary data.</text>
</comment>
<sequence>MSSLHLLPVRKSSKAFGTSKVSSFTNTMSYESSHGQVSQRISQQQHVGPRTQLLEMSGVEQRPFPLVVDVDELSLEGPQHSLSPQRRSQTHRFNRRCGQ</sequence>
<evidence type="ECO:0000313" key="3">
    <source>
        <dbReference type="Proteomes" id="UP000314294"/>
    </source>
</evidence>
<name>A0A4Z2J946_9TELE</name>
<feature type="region of interest" description="Disordered" evidence="1">
    <location>
        <begin position="76"/>
        <end position="99"/>
    </location>
</feature>
<reference evidence="2 3" key="1">
    <citation type="submission" date="2019-03" db="EMBL/GenBank/DDBJ databases">
        <title>First draft genome of Liparis tanakae, snailfish: a comprehensive survey of snailfish specific genes.</title>
        <authorList>
            <person name="Kim W."/>
            <person name="Song I."/>
            <person name="Jeong J.-H."/>
            <person name="Kim D."/>
            <person name="Kim S."/>
            <person name="Ryu S."/>
            <person name="Song J.Y."/>
            <person name="Lee S.K."/>
        </authorList>
    </citation>
    <scope>NUCLEOTIDE SEQUENCE [LARGE SCALE GENOMIC DNA]</scope>
    <source>
        <tissue evidence="2">Muscle</tissue>
    </source>
</reference>
<proteinExistence type="predicted"/>
<feature type="compositionally biased region" description="Basic residues" evidence="1">
    <location>
        <begin position="88"/>
        <end position="99"/>
    </location>
</feature>
<dbReference type="AlphaFoldDB" id="A0A4Z2J946"/>
<dbReference type="EMBL" id="SRLO01000018">
    <property type="protein sequence ID" value="TNN85982.1"/>
    <property type="molecule type" value="Genomic_DNA"/>
</dbReference>
<evidence type="ECO:0000313" key="2">
    <source>
        <dbReference type="EMBL" id="TNN85982.1"/>
    </source>
</evidence>
<organism evidence="2 3">
    <name type="scientific">Liparis tanakae</name>
    <name type="common">Tanaka's snailfish</name>
    <dbReference type="NCBI Taxonomy" id="230148"/>
    <lineage>
        <taxon>Eukaryota</taxon>
        <taxon>Metazoa</taxon>
        <taxon>Chordata</taxon>
        <taxon>Craniata</taxon>
        <taxon>Vertebrata</taxon>
        <taxon>Euteleostomi</taxon>
        <taxon>Actinopterygii</taxon>
        <taxon>Neopterygii</taxon>
        <taxon>Teleostei</taxon>
        <taxon>Neoteleostei</taxon>
        <taxon>Acanthomorphata</taxon>
        <taxon>Eupercaria</taxon>
        <taxon>Perciformes</taxon>
        <taxon>Cottioidei</taxon>
        <taxon>Cottales</taxon>
        <taxon>Liparidae</taxon>
        <taxon>Liparis</taxon>
    </lineage>
</organism>
<dbReference type="OrthoDB" id="10014216at2759"/>
<gene>
    <name evidence="2" type="ORF">EYF80_003826</name>
</gene>